<accession>A0A6A3PHM4</accession>
<feature type="domain" description="WLM" evidence="2">
    <location>
        <begin position="119"/>
        <end position="305"/>
    </location>
</feature>
<dbReference type="Proteomes" id="UP000429607">
    <property type="component" value="Unassembled WGS sequence"/>
</dbReference>
<evidence type="ECO:0000259" key="2">
    <source>
        <dbReference type="PROSITE" id="PS51397"/>
    </source>
</evidence>
<dbReference type="SUPFAM" id="SSF143503">
    <property type="entry name" value="PUG domain-like"/>
    <property type="match status" value="1"/>
</dbReference>
<dbReference type="Proteomes" id="UP000434957">
    <property type="component" value="Unassembled WGS sequence"/>
</dbReference>
<gene>
    <name evidence="4" type="ORF">PR001_g848</name>
    <name evidence="3" type="ORF">PR002_g1019</name>
    <name evidence="5" type="ORF">PR003_g1097</name>
</gene>
<feature type="region of interest" description="Disordered" evidence="1">
    <location>
        <begin position="252"/>
        <end position="325"/>
    </location>
</feature>
<organism evidence="4 6">
    <name type="scientific">Phytophthora rubi</name>
    <dbReference type="NCBI Taxonomy" id="129364"/>
    <lineage>
        <taxon>Eukaryota</taxon>
        <taxon>Sar</taxon>
        <taxon>Stramenopiles</taxon>
        <taxon>Oomycota</taxon>
        <taxon>Peronosporomycetes</taxon>
        <taxon>Peronosporales</taxon>
        <taxon>Peronosporaceae</taxon>
        <taxon>Phytophthora</taxon>
    </lineage>
</organism>
<dbReference type="PROSITE" id="PS51397">
    <property type="entry name" value="WLM"/>
    <property type="match status" value="1"/>
</dbReference>
<evidence type="ECO:0000313" key="4">
    <source>
        <dbReference type="EMBL" id="KAE9052066.1"/>
    </source>
</evidence>
<evidence type="ECO:0000313" key="5">
    <source>
        <dbReference type="EMBL" id="KAE9358798.1"/>
    </source>
</evidence>
<dbReference type="InterPro" id="IPR036339">
    <property type="entry name" value="PUB-like_dom_sf"/>
</dbReference>
<dbReference type="Gene3D" id="1.20.58.2190">
    <property type="match status" value="1"/>
</dbReference>
<dbReference type="EMBL" id="QXFV01000023">
    <property type="protein sequence ID" value="KAE9052066.1"/>
    <property type="molecule type" value="Genomic_DNA"/>
</dbReference>
<dbReference type="Pfam" id="PF08325">
    <property type="entry name" value="WLM"/>
    <property type="match status" value="1"/>
</dbReference>
<dbReference type="PANTHER" id="PTHR47796:SF1">
    <property type="entry name" value="OS08G0500800 PROTEIN"/>
    <property type="match status" value="1"/>
</dbReference>
<dbReference type="SMART" id="SM00580">
    <property type="entry name" value="PUG"/>
    <property type="match status" value="1"/>
</dbReference>
<dbReference type="CDD" id="cd10463">
    <property type="entry name" value="PUB_WLM"/>
    <property type="match status" value="1"/>
</dbReference>
<feature type="compositionally biased region" description="Basic and acidic residues" evidence="1">
    <location>
        <begin position="356"/>
        <end position="366"/>
    </location>
</feature>
<evidence type="ECO:0000256" key="1">
    <source>
        <dbReference type="SAM" id="MobiDB-lite"/>
    </source>
</evidence>
<proteinExistence type="predicted"/>
<comment type="caution">
    <text evidence="4">The sequence shown here is derived from an EMBL/GenBank/DDBJ whole genome shotgun (WGS) entry which is preliminary data.</text>
</comment>
<dbReference type="InterPro" id="IPR018997">
    <property type="entry name" value="PUB_domain"/>
</dbReference>
<dbReference type="OrthoDB" id="49605at2759"/>
<sequence length="483" mass="53185">MTTLRVLFKGQTHSLVLPSASPTVGDLLEAIERVTGVQQDAQRLFQKRRRIDCSDAVRELADACDCSQDAAPLMLMAGASAAQIEDMKSTQDAVQKEMRVRENRRVVDISKRNYGLQARDAVSTSYRFHGIEPLKNFADKHKAQEILEKLANDRGILAVMAKHKWSVSVLAEMPPDGKVGVDPVCVLGLNQNKGQKILLRLRTDDLLGFRKFLSINKVLFHELSHNVHSEHDSKFYQLMRQVEKECNELDWTSSSGAAVGGSPAKPHDESTPESGSSSGHRLGGGSAGTSRLLNLASDGSNTTQSPASTTKPEPLHASVKPEKAPTPIVHVSEDVEMEELAALAVPLQPSEAPQRSPEKTDVREKTVDEEVATLAMSDRERRIHDAVQHLRSRYSSDAIAKAGSLLHKIVSNIITHPTDAKFRSIRKANRLFEGQVARIPECLEFLLALGFEDQTDKFVLVREDPVLLWIGRSTLEVLLPAAA</sequence>
<dbReference type="Pfam" id="PF09409">
    <property type="entry name" value="PUB"/>
    <property type="match status" value="1"/>
</dbReference>
<protein>
    <recommendedName>
        <fullName evidence="2">WLM domain-containing protein</fullName>
    </recommendedName>
</protein>
<evidence type="ECO:0000313" key="6">
    <source>
        <dbReference type="Proteomes" id="UP000429607"/>
    </source>
</evidence>
<dbReference type="EMBL" id="QXFU01000027">
    <property type="protein sequence ID" value="KAE9047469.1"/>
    <property type="molecule type" value="Genomic_DNA"/>
</dbReference>
<evidence type="ECO:0000313" key="8">
    <source>
        <dbReference type="Proteomes" id="UP000435112"/>
    </source>
</evidence>
<dbReference type="InterPro" id="IPR013536">
    <property type="entry name" value="WLM_dom"/>
</dbReference>
<feature type="compositionally biased region" description="Polar residues" evidence="1">
    <location>
        <begin position="297"/>
        <end position="311"/>
    </location>
</feature>
<dbReference type="Gene3D" id="3.10.20.90">
    <property type="entry name" value="Phosphatidylinositol 3-kinase Catalytic Subunit, Chain A, domain 1"/>
    <property type="match status" value="1"/>
</dbReference>
<dbReference type="AlphaFoldDB" id="A0A6A3PHM4"/>
<feature type="compositionally biased region" description="Low complexity" evidence="1">
    <location>
        <begin position="253"/>
        <end position="264"/>
    </location>
</feature>
<evidence type="ECO:0000313" key="3">
    <source>
        <dbReference type="EMBL" id="KAE9047469.1"/>
    </source>
</evidence>
<dbReference type="EMBL" id="QXFT01000028">
    <property type="protein sequence ID" value="KAE9358798.1"/>
    <property type="molecule type" value="Genomic_DNA"/>
</dbReference>
<name>A0A6A3PHM4_9STRA</name>
<reference evidence="6 8" key="1">
    <citation type="submission" date="2018-09" db="EMBL/GenBank/DDBJ databases">
        <title>Genomic investigation of the strawberry pathogen Phytophthora fragariae indicates pathogenicity is determined by transcriptional variation in three key races.</title>
        <authorList>
            <person name="Adams T.M."/>
            <person name="Armitage A.D."/>
            <person name="Sobczyk M.K."/>
            <person name="Bates H.J."/>
            <person name="Dunwell J.M."/>
            <person name="Nellist C.F."/>
            <person name="Harrison R.J."/>
        </authorList>
    </citation>
    <scope>NUCLEOTIDE SEQUENCE [LARGE SCALE GENOMIC DNA]</scope>
    <source>
        <strain evidence="4 6">SCRP249</strain>
        <strain evidence="3 8">SCRP324</strain>
        <strain evidence="5 7">SCRP333</strain>
    </source>
</reference>
<dbReference type="PANTHER" id="PTHR47796">
    <property type="entry name" value="ZINC METALLOPROTEINASE-LIKE PROTEIN"/>
    <property type="match status" value="1"/>
</dbReference>
<feature type="region of interest" description="Disordered" evidence="1">
    <location>
        <begin position="347"/>
        <end position="366"/>
    </location>
</feature>
<evidence type="ECO:0000313" key="7">
    <source>
        <dbReference type="Proteomes" id="UP000434957"/>
    </source>
</evidence>
<dbReference type="Proteomes" id="UP000435112">
    <property type="component" value="Unassembled WGS sequence"/>
</dbReference>
<keyword evidence="7" id="KW-1185">Reference proteome</keyword>